<organism evidence="1 2">
    <name type="scientific">Klebsiella pneumoniae</name>
    <dbReference type="NCBI Taxonomy" id="573"/>
    <lineage>
        <taxon>Bacteria</taxon>
        <taxon>Pseudomonadati</taxon>
        <taxon>Pseudomonadota</taxon>
        <taxon>Gammaproteobacteria</taxon>
        <taxon>Enterobacterales</taxon>
        <taxon>Enterobacteriaceae</taxon>
        <taxon>Klebsiella/Raoultella group</taxon>
        <taxon>Klebsiella</taxon>
        <taxon>Klebsiella pneumoniae complex</taxon>
    </lineage>
</organism>
<dbReference type="AlphaFoldDB" id="A0A378BBH6"/>
<dbReference type="EMBL" id="UGMN01000004">
    <property type="protein sequence ID" value="STV34990.1"/>
    <property type="molecule type" value="Genomic_DNA"/>
</dbReference>
<accession>A0A378BBH6</accession>
<name>A0A378BBH6_KLEPN</name>
<proteinExistence type="predicted"/>
<evidence type="ECO:0000313" key="1">
    <source>
        <dbReference type="EMBL" id="STV34990.1"/>
    </source>
</evidence>
<dbReference type="Proteomes" id="UP000254387">
    <property type="component" value="Unassembled WGS sequence"/>
</dbReference>
<sequence length="105" mass="11873">MLPDARVNAQRFRRVYRITHHAEIGNRRKIMVFETQTVHFRVGARAHADHHVTQFDIFTHRAAGAHADDFLHAEIGDQLFGVDRAGRDTHPVAHHGDFAAFIGTG</sequence>
<evidence type="ECO:0000313" key="2">
    <source>
        <dbReference type="Proteomes" id="UP000254387"/>
    </source>
</evidence>
<reference evidence="1 2" key="1">
    <citation type="submission" date="2018-06" db="EMBL/GenBank/DDBJ databases">
        <authorList>
            <consortium name="Pathogen Informatics"/>
            <person name="Doyle S."/>
        </authorList>
    </citation>
    <scope>NUCLEOTIDE SEQUENCE [LARGE SCALE GENOMIC DNA]</scope>
    <source>
        <strain evidence="1 2">NCTC5053</strain>
    </source>
</reference>
<gene>
    <name evidence="1" type="ORF">NCTC5053_04168</name>
</gene>
<protein>
    <submittedName>
        <fullName evidence="1">Uncharacterized protein</fullName>
    </submittedName>
</protein>